<reference evidence="7" key="1">
    <citation type="submission" date="2025-08" db="UniProtKB">
        <authorList>
            <consortium name="RefSeq"/>
        </authorList>
    </citation>
    <scope>IDENTIFICATION</scope>
    <source>
        <strain evidence="7">Airmid</strain>
    </source>
</reference>
<dbReference type="Gene3D" id="3.40.50.11610">
    <property type="entry name" value="Multifunctional 2-oxoglutarate metabolism enzyme, C-terminal domain"/>
    <property type="match status" value="1"/>
</dbReference>
<gene>
    <name evidence="7" type="primary">LOC113789891</name>
</gene>
<evidence type="ECO:0000256" key="4">
    <source>
        <dbReference type="ARBA" id="ARBA00023002"/>
    </source>
</evidence>
<dbReference type="FunCoup" id="A0A6P6XR62">
    <property type="interactions" value="208"/>
</dbReference>
<dbReference type="Proteomes" id="UP000515146">
    <property type="component" value="Unplaced"/>
</dbReference>
<dbReference type="PANTHER" id="PTHR23152">
    <property type="entry name" value="2-OXOGLUTARATE DEHYDROGENASE"/>
    <property type="match status" value="1"/>
</dbReference>
<dbReference type="InterPro" id="IPR042179">
    <property type="entry name" value="KGD_C_sf"/>
</dbReference>
<dbReference type="OMA" id="PAQYYHV"/>
<evidence type="ECO:0000256" key="3">
    <source>
        <dbReference type="ARBA" id="ARBA00022946"/>
    </source>
</evidence>
<name>A0A6P6XR62_DERPT</name>
<dbReference type="PANTHER" id="PTHR23152:SF4">
    <property type="entry name" value="2-OXOADIPATE DEHYDROGENASE COMPLEX COMPONENT E1"/>
    <property type="match status" value="1"/>
</dbReference>
<dbReference type="RefSeq" id="XP_027195283.1">
    <property type="nucleotide sequence ID" value="XM_027339482.1"/>
</dbReference>
<dbReference type="InParanoid" id="A0A6P6XR62"/>
<comment type="cofactor">
    <cofactor evidence="1">
        <name>thiamine diphosphate</name>
        <dbReference type="ChEBI" id="CHEBI:58937"/>
    </cofactor>
</comment>
<evidence type="ECO:0000256" key="5">
    <source>
        <dbReference type="ARBA" id="ARBA00023052"/>
    </source>
</evidence>
<dbReference type="Pfam" id="PF16870">
    <property type="entry name" value="OxoGdeHyase_C"/>
    <property type="match status" value="1"/>
</dbReference>
<evidence type="ECO:0000256" key="1">
    <source>
        <dbReference type="ARBA" id="ARBA00001964"/>
    </source>
</evidence>
<dbReference type="SUPFAM" id="SSF52518">
    <property type="entry name" value="Thiamin diphosphate-binding fold (THDP-binding)"/>
    <property type="match status" value="2"/>
</dbReference>
<dbReference type="GeneID" id="113789891"/>
<dbReference type="Gene3D" id="3.40.50.12470">
    <property type="match status" value="1"/>
</dbReference>
<keyword evidence="5" id="KW-0786">Thiamine pyrophosphate</keyword>
<proteinExistence type="inferred from homology"/>
<dbReference type="GO" id="GO:0016624">
    <property type="term" value="F:oxidoreductase activity, acting on the aldehyde or oxo group of donors, disulfide as acceptor"/>
    <property type="evidence" value="ECO:0007669"/>
    <property type="project" value="InterPro"/>
</dbReference>
<dbReference type="NCBIfam" id="NF006914">
    <property type="entry name" value="PRK09404.1"/>
    <property type="match status" value="1"/>
</dbReference>
<evidence type="ECO:0000313" key="7">
    <source>
        <dbReference type="RefSeq" id="XP_027195283.1"/>
    </source>
</evidence>
<dbReference type="GO" id="GO:0030976">
    <property type="term" value="F:thiamine pyrophosphate binding"/>
    <property type="evidence" value="ECO:0007669"/>
    <property type="project" value="InterPro"/>
</dbReference>
<organism evidence="6 7">
    <name type="scientific">Dermatophagoides pteronyssinus</name>
    <name type="common">European house dust mite</name>
    <dbReference type="NCBI Taxonomy" id="6956"/>
    <lineage>
        <taxon>Eukaryota</taxon>
        <taxon>Metazoa</taxon>
        <taxon>Ecdysozoa</taxon>
        <taxon>Arthropoda</taxon>
        <taxon>Chelicerata</taxon>
        <taxon>Arachnida</taxon>
        <taxon>Acari</taxon>
        <taxon>Acariformes</taxon>
        <taxon>Sarcoptiformes</taxon>
        <taxon>Astigmata</taxon>
        <taxon>Psoroptidia</taxon>
        <taxon>Analgoidea</taxon>
        <taxon>Pyroglyphidae</taxon>
        <taxon>Dermatophagoidinae</taxon>
        <taxon>Dermatophagoides</taxon>
    </lineage>
</organism>
<keyword evidence="3" id="KW-0809">Transit peptide</keyword>
<protein>
    <submittedName>
        <fullName evidence="7">Probable 2-oxoglutarate dehydrogenase E1 component DHKTD1, mitochondrial</fullName>
    </submittedName>
</protein>
<dbReference type="AlphaFoldDB" id="A0A6P6XR62"/>
<dbReference type="InterPro" id="IPR001017">
    <property type="entry name" value="DH_E1"/>
</dbReference>
<keyword evidence="6" id="KW-1185">Reference proteome</keyword>
<dbReference type="KEGG" id="dpte:113789891"/>
<sequence length="974" mass="111847">MWLQLSSITLSSKSIIQISRRLYHPVKGIFGNTHPFRLDIDQWSQHNDDERLPASYQLVKQAFQKRGHLFCQLDPLSLANFINNEHVNNIANNFHQFSQKLSPVLGVNLDKFIEQESTISSIDKKDFILHQFDLYCGLIGFEFKHLLSLDEQNWFEQQIENEHKNQLQFDNPETVAKDLLITEALDHFLARKFQSIKRYGCEGAETMIIFVDELLRLLRQNHNEDDNINEIVIGMPHRGRLNLLVNKLQYPIEALFHKLSGGEEFDFQQNRKSMIIGDVLSHLYTQIELDKNLMATLLPNPSHLEVVAPVVCGYSRGQMMAKRIGPYSYSDKKSILSNILPLQIHGDASFTGQGIIMETLALANVEHYSTNGSIHLVVNNQVGYTTPSRMHQSRSSLYCTDPVKMIHAPVIHVNGEHPDLVARAARLAYNYRQTYGKDIAINLVCFRRWGHNELDDPTFTNPRMYEKIQSRKSIPHSFAKKINMTDEKIGEIIDAYNQMLNESLGRMNQYKPPSVSMIISNEKSEWKNIQWPSSDHITKWDTSVPDSILKHIGRVTTQSPNDWNLHKTLKKVFDDRSARFNSGKNFDWALAETLAFGSLLYQGYDVRISGQDVGRGTFSQRHCMIVDQLTNDVHIPLNNLADEHQNYLPWKNDHIGQLEVCNSILSEAAVMAYEYGFSLSTSNVLAIWEAQFGDFFNCAQSIIDTLVSSGEGKWLLQSSLTLLLPNGYDGAGPEHTSARLERFLQLCNSSETEIDSDNINWSIIYPTTPAQYFHSLRRQMIRPYRKPLVVMGPKMLLRHPRCQSNIEDFSLERSHFVSVLDDPIHYSPTHCFQNDPIDTTKSIPNVKSIIFCSGKHYYLLEQQRQNLFGNDPNKLSSIAIVRIEELCPFPAAELISILKRYPNAKNLIWSQEEHRNMGAWTFIQPRFRNILHQSKLQYVGRGHLEAPAVGLTAIHRKEIETILRQTFDLCQLSK</sequence>
<dbReference type="SMART" id="SM00861">
    <property type="entry name" value="Transket_pyr"/>
    <property type="match status" value="1"/>
</dbReference>
<dbReference type="OrthoDB" id="413077at2759"/>
<dbReference type="Pfam" id="PF02779">
    <property type="entry name" value="Transket_pyr"/>
    <property type="match status" value="1"/>
</dbReference>
<dbReference type="InterPro" id="IPR005475">
    <property type="entry name" value="Transketolase-like_Pyr-bd"/>
</dbReference>
<dbReference type="InterPro" id="IPR029061">
    <property type="entry name" value="THDP-binding"/>
</dbReference>
<dbReference type="InterPro" id="IPR011603">
    <property type="entry name" value="2oxoglutarate_DH_E1"/>
</dbReference>
<dbReference type="InterPro" id="IPR031717">
    <property type="entry name" value="ODO-1/KGD_C"/>
</dbReference>
<keyword evidence="4" id="KW-0560">Oxidoreductase</keyword>
<dbReference type="PIRSF" id="PIRSF000157">
    <property type="entry name" value="Oxoglu_dh_E1"/>
    <property type="match status" value="1"/>
</dbReference>
<dbReference type="Pfam" id="PF00676">
    <property type="entry name" value="E1_dh"/>
    <property type="match status" value="1"/>
</dbReference>
<accession>A0A6P6XR62</accession>
<dbReference type="Gene3D" id="3.40.50.970">
    <property type="match status" value="1"/>
</dbReference>
<comment type="similarity">
    <text evidence="2">Belongs to the alpha-ketoglutarate dehydrogenase family.</text>
</comment>
<evidence type="ECO:0000256" key="2">
    <source>
        <dbReference type="ARBA" id="ARBA00006936"/>
    </source>
</evidence>
<evidence type="ECO:0000313" key="6">
    <source>
        <dbReference type="Proteomes" id="UP000515146"/>
    </source>
</evidence>